<protein>
    <recommendedName>
        <fullName evidence="2">Phage tail assembly chaperone</fullName>
    </recommendedName>
</protein>
<dbReference type="eggNOG" id="ENOG5032XZR">
    <property type="taxonomic scope" value="Bacteria"/>
</dbReference>
<proteinExistence type="predicted"/>
<dbReference type="KEGG" id="rpe:RPE_1919"/>
<accession>Q07QC1</accession>
<evidence type="ECO:0000313" key="1">
    <source>
        <dbReference type="EMBL" id="ABJ05863.1"/>
    </source>
</evidence>
<name>Q07QC1_RHOP5</name>
<dbReference type="HOGENOM" id="CLU_188457_1_0_5"/>
<dbReference type="InterPro" id="IPR011739">
    <property type="entry name" value="GTA_rcc01693"/>
</dbReference>
<reference evidence="1" key="1">
    <citation type="submission" date="2006-09" db="EMBL/GenBank/DDBJ databases">
        <title>Complete sequence of Rhodopseudomonas palustris BisA53.</title>
        <authorList>
            <consortium name="US DOE Joint Genome Institute"/>
            <person name="Copeland A."/>
            <person name="Lucas S."/>
            <person name="Lapidus A."/>
            <person name="Barry K."/>
            <person name="Detter J.C."/>
            <person name="Glavina del Rio T."/>
            <person name="Hammon N."/>
            <person name="Israni S."/>
            <person name="Dalin E."/>
            <person name="Tice H."/>
            <person name="Pitluck S."/>
            <person name="Chain P."/>
            <person name="Malfatti S."/>
            <person name="Shin M."/>
            <person name="Vergez L."/>
            <person name="Schmutz J."/>
            <person name="Larimer F."/>
            <person name="Land M."/>
            <person name="Hauser L."/>
            <person name="Pelletier D.A."/>
            <person name="Kyrpides N."/>
            <person name="Kim E."/>
            <person name="Harwood C.S."/>
            <person name="Oda Y."/>
            <person name="Richardson P."/>
        </authorList>
    </citation>
    <scope>NUCLEOTIDE SEQUENCE [LARGE SCALE GENOMIC DNA]</scope>
    <source>
        <strain evidence="1">BisA53</strain>
    </source>
</reference>
<gene>
    <name evidence="1" type="ordered locus">RPE_1919</name>
</gene>
<dbReference type="STRING" id="316055.RPE_1919"/>
<dbReference type="EMBL" id="CP000463">
    <property type="protein sequence ID" value="ABJ05863.1"/>
    <property type="molecule type" value="Genomic_DNA"/>
</dbReference>
<sequence>MTPSSIQPFPWDAAMRFGFGILQLSPAAFWSLTPRELACAIRARRGEGGAPLDRAAFDQLMRRFPDHAAAEGEVR</sequence>
<evidence type="ECO:0008006" key="2">
    <source>
        <dbReference type="Google" id="ProtNLM"/>
    </source>
</evidence>
<dbReference type="NCBIfam" id="TIGR02216">
    <property type="entry name" value="phage_TIGR02216"/>
    <property type="match status" value="1"/>
</dbReference>
<dbReference type="AlphaFoldDB" id="Q07QC1"/>
<dbReference type="InterPro" id="IPR019056">
    <property type="entry name" value="Phage_TAC_6"/>
</dbReference>
<organism evidence="1">
    <name type="scientific">Rhodopseudomonas palustris (strain BisA53)</name>
    <dbReference type="NCBI Taxonomy" id="316055"/>
    <lineage>
        <taxon>Bacteria</taxon>
        <taxon>Pseudomonadati</taxon>
        <taxon>Pseudomonadota</taxon>
        <taxon>Alphaproteobacteria</taxon>
        <taxon>Hyphomicrobiales</taxon>
        <taxon>Nitrobacteraceae</taxon>
        <taxon>Rhodopseudomonas</taxon>
    </lineage>
</organism>
<dbReference type="Pfam" id="PF09550">
    <property type="entry name" value="Phage_TAC_6"/>
    <property type="match status" value="1"/>
</dbReference>